<evidence type="ECO:0000256" key="1">
    <source>
        <dbReference type="SAM" id="MobiDB-lite"/>
    </source>
</evidence>
<protein>
    <submittedName>
        <fullName evidence="3">Uncharacterized protein</fullName>
    </submittedName>
</protein>
<evidence type="ECO:0000313" key="3">
    <source>
        <dbReference type="EMBL" id="CAD8761809.1"/>
    </source>
</evidence>
<name>A0A7S0UH31_9STRA</name>
<keyword evidence="2" id="KW-1133">Transmembrane helix</keyword>
<gene>
    <name evidence="3" type="ORF">PDEL1432_LOCUS1849</name>
</gene>
<keyword evidence="2" id="KW-0812">Transmembrane</keyword>
<accession>A0A7S0UH31</accession>
<sequence length="123" mass="13721">MEPNSSASIRLAVFAIVVAITLIALIADKIVIAHRRPEAEHTVRVEGAIDRASATTNAKNIYSNNNVAYFTSMEAEFEWNQMMVPDYDPRNIVIDQSIQKDHDTGRLLEDNGNRYGSLRGNSD</sequence>
<feature type="compositionally biased region" description="Basic and acidic residues" evidence="1">
    <location>
        <begin position="103"/>
        <end position="112"/>
    </location>
</feature>
<evidence type="ECO:0000256" key="2">
    <source>
        <dbReference type="SAM" id="Phobius"/>
    </source>
</evidence>
<keyword evidence="2" id="KW-0472">Membrane</keyword>
<dbReference type="EMBL" id="HBFL01002593">
    <property type="protein sequence ID" value="CAD8761809.1"/>
    <property type="molecule type" value="Transcribed_RNA"/>
</dbReference>
<organism evidence="3">
    <name type="scientific">Pseudo-nitzschia delicatissima</name>
    <dbReference type="NCBI Taxonomy" id="44447"/>
    <lineage>
        <taxon>Eukaryota</taxon>
        <taxon>Sar</taxon>
        <taxon>Stramenopiles</taxon>
        <taxon>Ochrophyta</taxon>
        <taxon>Bacillariophyta</taxon>
        <taxon>Bacillariophyceae</taxon>
        <taxon>Bacillariophycidae</taxon>
        <taxon>Bacillariales</taxon>
        <taxon>Bacillariaceae</taxon>
        <taxon>Pseudo-nitzschia</taxon>
    </lineage>
</organism>
<proteinExistence type="predicted"/>
<dbReference type="AlphaFoldDB" id="A0A7S0UH31"/>
<feature type="region of interest" description="Disordered" evidence="1">
    <location>
        <begin position="103"/>
        <end position="123"/>
    </location>
</feature>
<feature type="transmembrane region" description="Helical" evidence="2">
    <location>
        <begin position="6"/>
        <end position="27"/>
    </location>
</feature>
<reference evidence="3" key="1">
    <citation type="submission" date="2021-01" db="EMBL/GenBank/DDBJ databases">
        <authorList>
            <person name="Corre E."/>
            <person name="Pelletier E."/>
            <person name="Niang G."/>
            <person name="Scheremetjew M."/>
            <person name="Finn R."/>
            <person name="Kale V."/>
            <person name="Holt S."/>
            <person name="Cochrane G."/>
            <person name="Meng A."/>
            <person name="Brown T."/>
            <person name="Cohen L."/>
        </authorList>
    </citation>
    <scope>NUCLEOTIDE SEQUENCE</scope>
    <source>
        <strain evidence="3">UNC1205</strain>
    </source>
</reference>